<comment type="caution">
    <text evidence="3">The sequence shown here is derived from an EMBL/GenBank/DDBJ whole genome shotgun (WGS) entry which is preliminary data.</text>
</comment>
<keyword evidence="2" id="KW-1133">Transmembrane helix</keyword>
<keyword evidence="2" id="KW-0472">Membrane</keyword>
<dbReference type="Proteomes" id="UP000789595">
    <property type="component" value="Unassembled WGS sequence"/>
</dbReference>
<keyword evidence="2" id="KW-0812">Transmembrane</keyword>
<evidence type="ECO:0000256" key="2">
    <source>
        <dbReference type="SAM" id="Phobius"/>
    </source>
</evidence>
<name>A0A8J2SV58_9STRA</name>
<dbReference type="GO" id="GO:0022857">
    <property type="term" value="F:transmembrane transporter activity"/>
    <property type="evidence" value="ECO:0007669"/>
    <property type="project" value="InterPro"/>
</dbReference>
<dbReference type="InterPro" id="IPR036259">
    <property type="entry name" value="MFS_trans_sf"/>
</dbReference>
<dbReference type="AlphaFoldDB" id="A0A8J2SV58"/>
<dbReference type="Pfam" id="PF07690">
    <property type="entry name" value="MFS_1"/>
    <property type="match status" value="1"/>
</dbReference>
<feature type="transmembrane region" description="Helical" evidence="2">
    <location>
        <begin position="175"/>
        <end position="194"/>
    </location>
</feature>
<feature type="region of interest" description="Disordered" evidence="1">
    <location>
        <begin position="297"/>
        <end position="318"/>
    </location>
</feature>
<keyword evidence="4" id="KW-1185">Reference proteome</keyword>
<dbReference type="SUPFAM" id="SSF103473">
    <property type="entry name" value="MFS general substrate transporter"/>
    <property type="match status" value="1"/>
</dbReference>
<feature type="transmembrane region" description="Helical" evidence="2">
    <location>
        <begin position="151"/>
        <end position="169"/>
    </location>
</feature>
<feature type="transmembrane region" description="Helical" evidence="2">
    <location>
        <begin position="90"/>
        <end position="112"/>
    </location>
</feature>
<gene>
    <name evidence="3" type="ORF">PECAL_5P25950</name>
</gene>
<dbReference type="InterPro" id="IPR011701">
    <property type="entry name" value="MFS"/>
</dbReference>
<evidence type="ECO:0000256" key="1">
    <source>
        <dbReference type="SAM" id="MobiDB-lite"/>
    </source>
</evidence>
<accession>A0A8J2SV58</accession>
<organism evidence="3 4">
    <name type="scientific">Pelagomonas calceolata</name>
    <dbReference type="NCBI Taxonomy" id="35677"/>
    <lineage>
        <taxon>Eukaryota</taxon>
        <taxon>Sar</taxon>
        <taxon>Stramenopiles</taxon>
        <taxon>Ochrophyta</taxon>
        <taxon>Pelagophyceae</taxon>
        <taxon>Pelagomonadales</taxon>
        <taxon>Pelagomonadaceae</taxon>
        <taxon>Pelagomonas</taxon>
    </lineage>
</organism>
<reference evidence="3" key="1">
    <citation type="submission" date="2021-11" db="EMBL/GenBank/DDBJ databases">
        <authorList>
            <consortium name="Genoscope - CEA"/>
            <person name="William W."/>
        </authorList>
    </citation>
    <scope>NUCLEOTIDE SEQUENCE</scope>
</reference>
<protein>
    <submittedName>
        <fullName evidence="3">Uncharacterized protein</fullName>
    </submittedName>
</protein>
<feature type="transmembrane region" description="Helical" evidence="2">
    <location>
        <begin position="249"/>
        <end position="271"/>
    </location>
</feature>
<dbReference type="EMBL" id="CAKKNE010000005">
    <property type="protein sequence ID" value="CAH0378075.1"/>
    <property type="molecule type" value="Genomic_DNA"/>
</dbReference>
<evidence type="ECO:0000313" key="3">
    <source>
        <dbReference type="EMBL" id="CAH0378075.1"/>
    </source>
</evidence>
<evidence type="ECO:0000313" key="4">
    <source>
        <dbReference type="Proteomes" id="UP000789595"/>
    </source>
</evidence>
<feature type="transmembrane region" description="Helical" evidence="2">
    <location>
        <begin position="206"/>
        <end position="229"/>
    </location>
</feature>
<proteinExistence type="predicted"/>
<dbReference type="Gene3D" id="1.20.1250.20">
    <property type="entry name" value="MFS general substrate transporter like domains"/>
    <property type="match status" value="1"/>
</dbReference>
<feature type="transmembrane region" description="Helical" evidence="2">
    <location>
        <begin position="118"/>
        <end position="139"/>
    </location>
</feature>
<sequence length="318" mass="34351">MGAAASSKKKVETTPLVQTAERVWTSAHETAERANDALFAFILWHTLKGVGGGVFFSCLPLYVTKLAGDDPVRAAVFALYAIDVTLSLSYFFNFLGIAASMPVLAYFLLWRFDLSKRLYFELHAVAVATLAVGFVLYWFWLRKAVGPAKCLAIGLIIHAVGFLGIGAAYDVGLLFAATAVLFIAAPANLQYLYINGVVPPEKQGRLSGGIQIVGAVAAALGLGLGYSLWLGLKTSAERGTRRTKRDFSAAAPFFAAAVALVLASLSLYSAVSRERVEREGSKKKEYDSVADEWVHQRVTESESDDDSVEALTVRTPLQ</sequence>